<proteinExistence type="predicted"/>
<dbReference type="Proteomes" id="UP001201549">
    <property type="component" value="Unassembled WGS sequence"/>
</dbReference>
<protein>
    <submittedName>
        <fullName evidence="1">Uncharacterized protein</fullName>
    </submittedName>
</protein>
<evidence type="ECO:0000313" key="1">
    <source>
        <dbReference type="EMBL" id="MCS4556710.1"/>
    </source>
</evidence>
<comment type="caution">
    <text evidence="1">The sequence shown here is derived from an EMBL/GenBank/DDBJ whole genome shotgun (WGS) entry which is preliminary data.</text>
</comment>
<evidence type="ECO:0000313" key="2">
    <source>
        <dbReference type="Proteomes" id="UP001201549"/>
    </source>
</evidence>
<name>A0ABT2FM64_9GAMM</name>
<reference evidence="2" key="2">
    <citation type="submission" date="2023-07" db="EMBL/GenBank/DDBJ databases">
        <title>Shewanella mangrovi sp. nov., an acetaldehyde- degrading bacterium isolated from mangrove sediment.</title>
        <authorList>
            <person name="Liu Y."/>
        </authorList>
    </citation>
    <scope>NUCLEOTIDE SEQUENCE [LARGE SCALE GENOMIC DNA]</scope>
    <source>
        <strain evidence="2">C32</strain>
    </source>
</reference>
<sequence length="143" mass="16215">MKATARNWIIQAKIGLLTEQELIQLADDYIRDHDEFPDWMIAIAANKSLRGEEQLDLILTPVTEHDSVIIANEMLTLLSSGKRNIDQIAVASEQMYLLLDWGSPMFNQFIWISDEHALIKLGVKSADGYQEQVMQILNNIATS</sequence>
<keyword evidence="2" id="KW-1185">Reference proteome</keyword>
<organism evidence="1 2">
    <name type="scientific">Shewanella electrica</name>
    <dbReference type="NCBI Taxonomy" id="515560"/>
    <lineage>
        <taxon>Bacteria</taxon>
        <taxon>Pseudomonadati</taxon>
        <taxon>Pseudomonadota</taxon>
        <taxon>Gammaproteobacteria</taxon>
        <taxon>Alteromonadales</taxon>
        <taxon>Shewanellaceae</taxon>
        <taxon>Shewanella</taxon>
    </lineage>
</organism>
<accession>A0ABT2FM64</accession>
<dbReference type="EMBL" id="JAKOGG010000005">
    <property type="protein sequence ID" value="MCS4556710.1"/>
    <property type="molecule type" value="Genomic_DNA"/>
</dbReference>
<dbReference type="RefSeq" id="WP_238896106.1">
    <property type="nucleotide sequence ID" value="NZ_JAKOGG010000005.1"/>
</dbReference>
<reference evidence="1 2" key="1">
    <citation type="submission" date="2022-02" db="EMBL/GenBank/DDBJ databases">
        <authorList>
            <person name="Zhuang L."/>
        </authorList>
    </citation>
    <scope>NUCLEOTIDE SEQUENCE [LARGE SCALE GENOMIC DNA]</scope>
    <source>
        <strain evidence="1 2">C32</strain>
    </source>
</reference>
<gene>
    <name evidence="1" type="ORF">L9G74_09680</name>
</gene>